<accession>A0A918WGH4</accession>
<sequence length="295" mass="33223">MKNIIFFLACAASLSGQDLAPALIGQDGNSDKVWIEAASEKTIRYRENPKSLNRIDVPVRNVSVMFFTPAEFADALELYENRDYEKAQPAFKKAREKYKFVEDVPGNFSTLSGFYEIECARKLGKYEEIETLMSKFKPAPLLLETQKTQIEVYPLYNAVRTEDWARLNILCEEWADRKVPGSIRAQLEYCHGLALDGLGRLEDALIAFNKAFVADYTASEVLTKKAALACFSVYEKHPEVELARKLHGTPDENPNSTGALLLGEAAALVEMWQTALGRGDKLPDEYKAFLKYKKA</sequence>
<evidence type="ECO:0000313" key="2">
    <source>
        <dbReference type="Proteomes" id="UP000644507"/>
    </source>
</evidence>
<protein>
    <recommendedName>
        <fullName evidence="3">Tetratricopeptide repeat protein</fullName>
    </recommendedName>
</protein>
<dbReference type="Proteomes" id="UP000644507">
    <property type="component" value="Unassembled WGS sequence"/>
</dbReference>
<reference evidence="1" key="2">
    <citation type="submission" date="2020-09" db="EMBL/GenBank/DDBJ databases">
        <authorList>
            <person name="Sun Q."/>
            <person name="Kim S."/>
        </authorList>
    </citation>
    <scope>NUCLEOTIDE SEQUENCE</scope>
    <source>
        <strain evidence="1">KCTC 12988</strain>
    </source>
</reference>
<dbReference type="AlphaFoldDB" id="A0A918WGH4"/>
<proteinExistence type="predicted"/>
<gene>
    <name evidence="1" type="ORF">GCM10007100_04900</name>
</gene>
<keyword evidence="2" id="KW-1185">Reference proteome</keyword>
<dbReference type="EMBL" id="BMXI01000002">
    <property type="protein sequence ID" value="GHC42929.1"/>
    <property type="molecule type" value="Genomic_DNA"/>
</dbReference>
<dbReference type="RefSeq" id="WP_189567040.1">
    <property type="nucleotide sequence ID" value="NZ_BMXI01000002.1"/>
</dbReference>
<organism evidence="1 2">
    <name type="scientific">Roseibacillus persicicus</name>
    <dbReference type="NCBI Taxonomy" id="454148"/>
    <lineage>
        <taxon>Bacteria</taxon>
        <taxon>Pseudomonadati</taxon>
        <taxon>Verrucomicrobiota</taxon>
        <taxon>Verrucomicrobiia</taxon>
        <taxon>Verrucomicrobiales</taxon>
        <taxon>Verrucomicrobiaceae</taxon>
        <taxon>Roseibacillus</taxon>
    </lineage>
</organism>
<evidence type="ECO:0000313" key="1">
    <source>
        <dbReference type="EMBL" id="GHC42929.1"/>
    </source>
</evidence>
<evidence type="ECO:0008006" key="3">
    <source>
        <dbReference type="Google" id="ProtNLM"/>
    </source>
</evidence>
<name>A0A918WGH4_9BACT</name>
<reference evidence="1" key="1">
    <citation type="journal article" date="2014" name="Int. J. Syst. Evol. Microbiol.">
        <title>Complete genome sequence of Corynebacterium casei LMG S-19264T (=DSM 44701T), isolated from a smear-ripened cheese.</title>
        <authorList>
            <consortium name="US DOE Joint Genome Institute (JGI-PGF)"/>
            <person name="Walter F."/>
            <person name="Albersmeier A."/>
            <person name="Kalinowski J."/>
            <person name="Ruckert C."/>
        </authorList>
    </citation>
    <scope>NUCLEOTIDE SEQUENCE</scope>
    <source>
        <strain evidence="1">KCTC 12988</strain>
    </source>
</reference>
<comment type="caution">
    <text evidence="1">The sequence shown here is derived from an EMBL/GenBank/DDBJ whole genome shotgun (WGS) entry which is preliminary data.</text>
</comment>